<feature type="region of interest" description="Disordered" evidence="7">
    <location>
        <begin position="227"/>
        <end position="288"/>
    </location>
</feature>
<dbReference type="EMBL" id="KL197722">
    <property type="protein sequence ID" value="KDQ56329.1"/>
    <property type="molecule type" value="Genomic_DNA"/>
</dbReference>
<feature type="compositionally biased region" description="Basic residues" evidence="7">
    <location>
        <begin position="915"/>
        <end position="926"/>
    </location>
</feature>
<dbReference type="InterPro" id="IPR037782">
    <property type="entry name" value="Spt7"/>
</dbReference>
<evidence type="ECO:0000256" key="7">
    <source>
        <dbReference type="SAM" id="MobiDB-lite"/>
    </source>
</evidence>
<feature type="compositionally biased region" description="Gly residues" evidence="7">
    <location>
        <begin position="381"/>
        <end position="401"/>
    </location>
</feature>
<dbReference type="Gene3D" id="1.20.920.10">
    <property type="entry name" value="Bromodomain-like"/>
    <property type="match status" value="1"/>
</dbReference>
<dbReference type="SUPFAM" id="SSF47370">
    <property type="entry name" value="Bromodomain"/>
    <property type="match status" value="1"/>
</dbReference>
<dbReference type="GO" id="GO:0006325">
    <property type="term" value="P:chromatin organization"/>
    <property type="evidence" value="ECO:0007669"/>
    <property type="project" value="UniProtKB-ARBA"/>
</dbReference>
<feature type="compositionally biased region" description="Polar residues" evidence="7">
    <location>
        <begin position="423"/>
        <end position="432"/>
    </location>
</feature>
<sequence>MNNLLRTLTESTSKSSLSLPESDLKLLLTTVKKQSFDPKPSSETRATDPFYDSLEELLTDLRTVTVDNHDAEPFLKPVSKAEAPDYYDVIPHPMDLQTMLKKVKSKTYKSKAEFKDDLDLIWSNCFVYNASETHPLRLAATRLQKKSTHLLKNITDRRDRLDFSGIERLVGGGGVNGVSGSVNGGVNGVNGGVKGINGVNGGPNGLGRRRSPSLVGGRTTITIKPQVRSTGSVPPRSLGVSLAQGKGQAHASTSLPPHLHPPGVGREKLGQTREKAQMKDMRDKAKDKNLKGKERELPFEETFAIVRDVEGMRKFWELDLGLEGVEVSTLPYLGVGGGGSSVGGVYDGGVDGGWSSGGVGRVVERLREVVGEDGIGIGEFLGVGEGGEGEGEGGIGGGGVVGEKRRFGTTPDSNTRPHKRPRTSSPSFQISQEESTALNLWWSATLSNELIGNGLPPLVLSSSPPTPTLSKLKKEKRKKKGGKPKGNNEAGTKEPNQKSILTLMNSNIKTMKHVRRTHAKLSALSLTTNQPASAEDGPAPAPLPPPPPVPMLEEREEGDVVDSVDERVWSVWGLGVEPRRKGGRGRGMGMGKGKGKQREEREVEVGEARADECLHWAGGKILEHVGFQGTTKVALDVLAGVTSEYLLNVGRTMRFLCDRYSRKMSAEEIILHTLFESGTSKISDLERYIKDDVLRYGSRLGELEKKLVNVYTEATADEALDDDALFGEEDEEEDSAFVMGNFADALGDDFLGLRELGIADEFGLSSLAVPKRLLKGKKGEQKVSVAVKPTEPPLPFPLPPPFIALDSTKIDEQIGLLRPYYHQRISSIQPTQPPPTFPYPGPPNPVSVTLPDDLPTTQQTKLGPLGQVMKPNASGGTTKKKVKAKEAQAAAAAPMANGVMSPVEGEGNVPPSAKSPKKGGPGRKKKVAVVADAVVAAVA</sequence>
<evidence type="ECO:0000313" key="10">
    <source>
        <dbReference type="Proteomes" id="UP000027265"/>
    </source>
</evidence>
<feature type="region of interest" description="Disordered" evidence="7">
    <location>
        <begin position="529"/>
        <end position="553"/>
    </location>
</feature>
<dbReference type="GO" id="GO:0006357">
    <property type="term" value="P:regulation of transcription by RNA polymerase II"/>
    <property type="evidence" value="ECO:0007669"/>
    <property type="project" value="TreeGrafter"/>
</dbReference>
<accession>A0A067PNF9</accession>
<dbReference type="PANTHER" id="PTHR47343:SF1">
    <property type="entry name" value="TRANSCRIPTIONAL ACTIVATOR SPT7"/>
    <property type="match status" value="1"/>
</dbReference>
<gene>
    <name evidence="9" type="ORF">JAAARDRAFT_208033</name>
</gene>
<evidence type="ECO:0000256" key="5">
    <source>
        <dbReference type="ARBA" id="ARBA00023242"/>
    </source>
</evidence>
<feature type="compositionally biased region" description="Pro residues" evidence="7">
    <location>
        <begin position="831"/>
        <end position="845"/>
    </location>
</feature>
<dbReference type="AlphaFoldDB" id="A0A067PNF9"/>
<feature type="compositionally biased region" description="Low complexity" evidence="7">
    <location>
        <begin position="887"/>
        <end position="896"/>
    </location>
</feature>
<evidence type="ECO:0000256" key="4">
    <source>
        <dbReference type="ARBA" id="ARBA00023163"/>
    </source>
</evidence>
<keyword evidence="2" id="KW-0805">Transcription regulation</keyword>
<reference evidence="10" key="1">
    <citation type="journal article" date="2014" name="Proc. Natl. Acad. Sci. U.S.A.">
        <title>Extensive sampling of basidiomycete genomes demonstrates inadequacy of the white-rot/brown-rot paradigm for wood decay fungi.</title>
        <authorList>
            <person name="Riley R."/>
            <person name="Salamov A.A."/>
            <person name="Brown D.W."/>
            <person name="Nagy L.G."/>
            <person name="Floudas D."/>
            <person name="Held B.W."/>
            <person name="Levasseur A."/>
            <person name="Lombard V."/>
            <person name="Morin E."/>
            <person name="Otillar R."/>
            <person name="Lindquist E.A."/>
            <person name="Sun H."/>
            <person name="LaButti K.M."/>
            <person name="Schmutz J."/>
            <person name="Jabbour D."/>
            <person name="Luo H."/>
            <person name="Baker S.E."/>
            <person name="Pisabarro A.G."/>
            <person name="Walton J.D."/>
            <person name="Blanchette R.A."/>
            <person name="Henrissat B."/>
            <person name="Martin F."/>
            <person name="Cullen D."/>
            <person name="Hibbett D.S."/>
            <person name="Grigoriev I.V."/>
        </authorList>
    </citation>
    <scope>NUCLEOTIDE SEQUENCE [LARGE SCALE GENOMIC DNA]</scope>
    <source>
        <strain evidence="10">MUCL 33604</strain>
    </source>
</reference>
<dbReference type="Proteomes" id="UP000027265">
    <property type="component" value="Unassembled WGS sequence"/>
</dbReference>
<proteinExistence type="predicted"/>
<dbReference type="GO" id="GO:0000124">
    <property type="term" value="C:SAGA complex"/>
    <property type="evidence" value="ECO:0007669"/>
    <property type="project" value="InterPro"/>
</dbReference>
<dbReference type="SMART" id="SM00297">
    <property type="entry name" value="BROMO"/>
    <property type="match status" value="1"/>
</dbReference>
<dbReference type="Pfam" id="PF07524">
    <property type="entry name" value="Bromo_TP"/>
    <property type="match status" value="1"/>
</dbReference>
<feature type="compositionally biased region" description="Pro residues" evidence="7">
    <location>
        <begin position="539"/>
        <end position="550"/>
    </location>
</feature>
<keyword evidence="4" id="KW-0804">Transcription</keyword>
<evidence type="ECO:0000256" key="3">
    <source>
        <dbReference type="ARBA" id="ARBA00023117"/>
    </source>
</evidence>
<dbReference type="FunCoup" id="A0A067PNF9">
    <property type="interactions" value="19"/>
</dbReference>
<feature type="region of interest" description="Disordered" evidence="7">
    <location>
        <begin position="381"/>
        <end position="432"/>
    </location>
</feature>
<dbReference type="GO" id="GO:0005198">
    <property type="term" value="F:structural molecule activity"/>
    <property type="evidence" value="ECO:0007669"/>
    <property type="project" value="TreeGrafter"/>
</dbReference>
<dbReference type="GO" id="GO:0046982">
    <property type="term" value="F:protein heterodimerization activity"/>
    <property type="evidence" value="ECO:0007669"/>
    <property type="project" value="InterPro"/>
</dbReference>
<name>A0A067PNF9_9AGAM</name>
<dbReference type="PANTHER" id="PTHR47343">
    <property type="entry name" value="TRANSCRIPTIONAL ACTIVATOR SPT7"/>
    <property type="match status" value="1"/>
</dbReference>
<feature type="region of interest" description="Disordered" evidence="7">
    <location>
        <begin position="828"/>
        <end position="926"/>
    </location>
</feature>
<dbReference type="InterPro" id="IPR001487">
    <property type="entry name" value="Bromodomain"/>
</dbReference>
<dbReference type="InterPro" id="IPR006565">
    <property type="entry name" value="BTP"/>
</dbReference>
<evidence type="ECO:0000313" key="9">
    <source>
        <dbReference type="EMBL" id="KDQ56329.1"/>
    </source>
</evidence>
<organism evidence="9 10">
    <name type="scientific">Jaapia argillacea MUCL 33604</name>
    <dbReference type="NCBI Taxonomy" id="933084"/>
    <lineage>
        <taxon>Eukaryota</taxon>
        <taxon>Fungi</taxon>
        <taxon>Dikarya</taxon>
        <taxon>Basidiomycota</taxon>
        <taxon>Agaricomycotina</taxon>
        <taxon>Agaricomycetes</taxon>
        <taxon>Agaricomycetidae</taxon>
        <taxon>Jaapiales</taxon>
        <taxon>Jaapiaceae</taxon>
        <taxon>Jaapia</taxon>
    </lineage>
</organism>
<dbReference type="PROSITE" id="PS00633">
    <property type="entry name" value="BROMODOMAIN_1"/>
    <property type="match status" value="1"/>
</dbReference>
<dbReference type="InterPro" id="IPR009072">
    <property type="entry name" value="Histone-fold"/>
</dbReference>
<keyword evidence="10" id="KW-1185">Reference proteome</keyword>
<dbReference type="GO" id="GO:0005634">
    <property type="term" value="C:nucleus"/>
    <property type="evidence" value="ECO:0007669"/>
    <property type="project" value="UniProtKB-SubCell"/>
</dbReference>
<dbReference type="Pfam" id="PF00439">
    <property type="entry name" value="Bromodomain"/>
    <property type="match status" value="1"/>
</dbReference>
<dbReference type="PROSITE" id="PS50014">
    <property type="entry name" value="BROMODOMAIN_2"/>
    <property type="match status" value="1"/>
</dbReference>
<feature type="region of interest" description="Disordered" evidence="7">
    <location>
        <begin position="454"/>
        <end position="499"/>
    </location>
</feature>
<comment type="subcellular location">
    <subcellularLocation>
        <location evidence="1">Nucleus</location>
    </subcellularLocation>
</comment>
<dbReference type="PRINTS" id="PR00503">
    <property type="entry name" value="BROMODOMAIN"/>
</dbReference>
<protein>
    <recommendedName>
        <fullName evidence="8">Bromo domain-containing protein</fullName>
    </recommendedName>
</protein>
<dbReference type="InParanoid" id="A0A067PNF9"/>
<keyword evidence="5" id="KW-0539">Nucleus</keyword>
<evidence type="ECO:0000256" key="1">
    <source>
        <dbReference type="ARBA" id="ARBA00004123"/>
    </source>
</evidence>
<dbReference type="Gene3D" id="1.10.20.10">
    <property type="entry name" value="Histone, subunit A"/>
    <property type="match status" value="1"/>
</dbReference>
<feature type="region of interest" description="Disordered" evidence="7">
    <location>
        <begin position="580"/>
        <end position="601"/>
    </location>
</feature>
<dbReference type="GO" id="GO:0046695">
    <property type="term" value="C:SLIK (SAGA-like) complex"/>
    <property type="evidence" value="ECO:0007669"/>
    <property type="project" value="InterPro"/>
</dbReference>
<evidence type="ECO:0000256" key="6">
    <source>
        <dbReference type="PROSITE-ProRule" id="PRU00035"/>
    </source>
</evidence>
<evidence type="ECO:0000259" key="8">
    <source>
        <dbReference type="PROSITE" id="PS50014"/>
    </source>
</evidence>
<feature type="compositionally biased region" description="Basic residues" evidence="7">
    <location>
        <begin position="471"/>
        <end position="483"/>
    </location>
</feature>
<feature type="compositionally biased region" description="Basic and acidic residues" evidence="7">
    <location>
        <begin position="265"/>
        <end position="288"/>
    </location>
</feature>
<dbReference type="STRING" id="933084.A0A067PNF9"/>
<dbReference type="InterPro" id="IPR018359">
    <property type="entry name" value="Bromodomain_CS"/>
</dbReference>
<dbReference type="HOGENOM" id="CLU_006198_1_0_1"/>
<feature type="domain" description="Bromo" evidence="8">
    <location>
        <begin position="66"/>
        <end position="136"/>
    </location>
</feature>
<dbReference type="OrthoDB" id="21449at2759"/>
<dbReference type="InterPro" id="IPR036427">
    <property type="entry name" value="Bromodomain-like_sf"/>
</dbReference>
<keyword evidence="3 6" id="KW-0103">Bromodomain</keyword>
<dbReference type="CDD" id="cd22927">
    <property type="entry name" value="HFD_SPT7"/>
    <property type="match status" value="1"/>
</dbReference>
<evidence type="ECO:0000256" key="2">
    <source>
        <dbReference type="ARBA" id="ARBA00023015"/>
    </source>
</evidence>